<dbReference type="EMBL" id="KY652726">
    <property type="protein sequence ID" value="ARB12729.1"/>
    <property type="molecule type" value="Genomic_DNA"/>
</dbReference>
<reference evidence="1 2" key="1">
    <citation type="submission" date="2017-02" db="EMBL/GenBank/DDBJ databases">
        <title>Genome sequencing and assembly of Klebsiella pneumoniae phages.</title>
        <authorList>
            <person name="Labudda L."/>
            <person name="Strapagiel D."/>
            <person name="Karczewska-Golec J."/>
            <person name="Golec P."/>
        </authorList>
    </citation>
    <scope>NUCLEOTIDE SEQUENCE [LARGE SCALE GENOMIC DNA]</scope>
</reference>
<keyword evidence="2" id="KW-1185">Reference proteome</keyword>
<sequence>MQIYKVTTEGDCEGRTTKLLGYVKANSPAHAIKFLESIGKHAHYQYWIDVENSLVIEATPESDLNHLIAEIEPPCYEGGSFKGVVKSNLQVLQEKKQKVKDALLRSGLSYEDVVKFGKDD</sequence>
<gene>
    <name evidence="1" type="ORF">BIS47_225</name>
</gene>
<evidence type="ECO:0000313" key="2">
    <source>
        <dbReference type="Proteomes" id="UP000221691"/>
    </source>
</evidence>
<name>A0A1V0E7A1_9CAUD</name>
<proteinExistence type="predicted"/>
<protein>
    <submittedName>
        <fullName evidence="1">Uncharacterized protein</fullName>
    </submittedName>
</protein>
<dbReference type="RefSeq" id="YP_009832732.1">
    <property type="nucleotide sequence ID" value="NC_048656.1"/>
</dbReference>
<dbReference type="GeneID" id="55632718"/>
<evidence type="ECO:0000313" key="1">
    <source>
        <dbReference type="EMBL" id="ARB12729.1"/>
    </source>
</evidence>
<dbReference type="Proteomes" id="UP000221691">
    <property type="component" value="Segment"/>
</dbReference>
<accession>A0A1V0E7A1</accession>
<dbReference type="KEGG" id="vg:55632718"/>
<organism evidence="1 2">
    <name type="scientific">Klebsiella phage vB_KpnM_BIS47</name>
    <dbReference type="NCBI Taxonomy" id="1907784"/>
    <lineage>
        <taxon>Viruses</taxon>
        <taxon>Duplodnaviria</taxon>
        <taxon>Heunggongvirae</taxon>
        <taxon>Uroviricota</taxon>
        <taxon>Caudoviricetes</taxon>
        <taxon>Vequintavirinae</taxon>
        <taxon>Mydovirus</taxon>
        <taxon>Mydovirus BIS47</taxon>
    </lineage>
</organism>